<accession>A0A382FK25</accession>
<gene>
    <name evidence="3" type="ORF">METZ01_LOCUS216214</name>
</gene>
<protein>
    <recommendedName>
        <fullName evidence="4">Leucine-rich repeat domain-containing protein</fullName>
    </recommendedName>
</protein>
<dbReference type="AlphaFoldDB" id="A0A382FK25"/>
<dbReference type="GO" id="GO:0005737">
    <property type="term" value="C:cytoplasm"/>
    <property type="evidence" value="ECO:0007669"/>
    <property type="project" value="TreeGrafter"/>
</dbReference>
<keyword evidence="2" id="KW-0677">Repeat</keyword>
<dbReference type="EMBL" id="UINC01050424">
    <property type="protein sequence ID" value="SVB63360.1"/>
    <property type="molecule type" value="Genomic_DNA"/>
</dbReference>
<dbReference type="InterPro" id="IPR032675">
    <property type="entry name" value="LRR_dom_sf"/>
</dbReference>
<dbReference type="PROSITE" id="PS51257">
    <property type="entry name" value="PROKAR_LIPOPROTEIN"/>
    <property type="match status" value="1"/>
</dbReference>
<dbReference type="Gene3D" id="3.80.10.10">
    <property type="entry name" value="Ribonuclease Inhibitor"/>
    <property type="match status" value="1"/>
</dbReference>
<proteinExistence type="predicted"/>
<evidence type="ECO:0000256" key="2">
    <source>
        <dbReference type="ARBA" id="ARBA00022737"/>
    </source>
</evidence>
<feature type="non-terminal residue" evidence="3">
    <location>
        <position position="247"/>
    </location>
</feature>
<dbReference type="PANTHER" id="PTHR48051">
    <property type="match status" value="1"/>
</dbReference>
<reference evidence="3" key="1">
    <citation type="submission" date="2018-05" db="EMBL/GenBank/DDBJ databases">
        <authorList>
            <person name="Lanie J.A."/>
            <person name="Ng W.-L."/>
            <person name="Kazmierczak K.M."/>
            <person name="Andrzejewski T.M."/>
            <person name="Davidsen T.M."/>
            <person name="Wayne K.J."/>
            <person name="Tettelin H."/>
            <person name="Glass J.I."/>
            <person name="Rusch D."/>
            <person name="Podicherti R."/>
            <person name="Tsui H.-C.T."/>
            <person name="Winkler M.E."/>
        </authorList>
    </citation>
    <scope>NUCLEOTIDE SEQUENCE</scope>
</reference>
<evidence type="ECO:0000256" key="1">
    <source>
        <dbReference type="ARBA" id="ARBA00022614"/>
    </source>
</evidence>
<keyword evidence="1" id="KW-0433">Leucine-rich repeat</keyword>
<dbReference type="InterPro" id="IPR050216">
    <property type="entry name" value="LRR_domain-containing"/>
</dbReference>
<evidence type="ECO:0008006" key="4">
    <source>
        <dbReference type="Google" id="ProtNLM"/>
    </source>
</evidence>
<evidence type="ECO:0000313" key="3">
    <source>
        <dbReference type="EMBL" id="SVB63360.1"/>
    </source>
</evidence>
<name>A0A382FK25_9ZZZZ</name>
<dbReference type="PANTHER" id="PTHR48051:SF1">
    <property type="entry name" value="RAS SUPPRESSOR PROTEIN 1"/>
    <property type="match status" value="1"/>
</dbReference>
<sequence length="247" mass="28470">MHKTLILTFIFLFYSCGSDNSINSPTGPNYHSKDDAFITELINTNAIELDKLNNRITTITTEDFDRIKTMDLSNLGLTSLPENIDDLDYLEELNLSNNLFSNFPEELCNVYSKISVIPIENNILCDPTVITHCVLENITVDFEKQNCTLVKDTQEMDFLLKFIRDNSLDSISTTIFDKIVWSWIDTDSALTSDGKQIERIIEIRWINHNIDKIPSDIKDLEYLKKLELEDNMLRSLPAEMKFLGMLI</sequence>
<dbReference type="SUPFAM" id="SSF52058">
    <property type="entry name" value="L domain-like"/>
    <property type="match status" value="1"/>
</dbReference>
<organism evidence="3">
    <name type="scientific">marine metagenome</name>
    <dbReference type="NCBI Taxonomy" id="408172"/>
    <lineage>
        <taxon>unclassified sequences</taxon>
        <taxon>metagenomes</taxon>
        <taxon>ecological metagenomes</taxon>
    </lineage>
</organism>